<proteinExistence type="predicted"/>
<keyword evidence="2" id="KW-1133">Transmembrane helix</keyword>
<name>A0ABY5EW43_9RICK</name>
<organism evidence="3 4">
    <name type="scientific">Neoehrlichia mikurensis</name>
    <dbReference type="NCBI Taxonomy" id="89586"/>
    <lineage>
        <taxon>Bacteria</taxon>
        <taxon>Pseudomonadati</taxon>
        <taxon>Pseudomonadota</taxon>
        <taxon>Alphaproteobacteria</taxon>
        <taxon>Rickettsiales</taxon>
        <taxon>Anaplasmataceae</taxon>
        <taxon>Candidatus Neoehrlichia</taxon>
    </lineage>
</organism>
<evidence type="ECO:0000256" key="1">
    <source>
        <dbReference type="SAM" id="MobiDB-lite"/>
    </source>
</evidence>
<keyword evidence="2" id="KW-0472">Membrane</keyword>
<feature type="region of interest" description="Disordered" evidence="1">
    <location>
        <begin position="136"/>
        <end position="162"/>
    </location>
</feature>
<keyword evidence="4" id="KW-1185">Reference proteome</keyword>
<feature type="transmembrane region" description="Helical" evidence="2">
    <location>
        <begin position="9"/>
        <end position="28"/>
    </location>
</feature>
<protein>
    <submittedName>
        <fullName evidence="3">Uncharacterized protein</fullName>
    </submittedName>
</protein>
<keyword evidence="2" id="KW-0812">Transmembrane</keyword>
<evidence type="ECO:0000256" key="2">
    <source>
        <dbReference type="SAM" id="Phobius"/>
    </source>
</evidence>
<sequence>MHRLLHNDVFYIFLSLLFHLLIISLFLIKLPNLHFKKNNPSTNQIVVIDTLPLNTVNNIPLQQSPKTSHNSTSINKFTTKNNVNYKKHTVETKSPNLNKRTDKNVTTVNSSNKINTISKKKFPNLNKKTDKNITTVNSNNKTNTISKKRSPNENTIKQHMSPKQELASILKSLEKGSTANKNQDGYIGQGDVKYDKDNPISITILDAIRSKFIKCWTIPAGAKNIGNLQIIINVTLSLEGKVITAEVSDQYSYNNDHFFRAIADSALRAVYKCSPLIGLSKKHYHIWHNISLNFDPQHMF</sequence>
<accession>A0ABY5EW43</accession>
<dbReference type="RefSeq" id="WP_218194234.1">
    <property type="nucleotide sequence ID" value="NZ_CP060793.1"/>
</dbReference>
<gene>
    <name evidence="3" type="ORF">LUA81_03230</name>
</gene>
<evidence type="ECO:0000313" key="3">
    <source>
        <dbReference type="EMBL" id="UTO56109.1"/>
    </source>
</evidence>
<dbReference type="Proteomes" id="UP001059985">
    <property type="component" value="Chromosome"/>
</dbReference>
<reference evidence="3 4" key="1">
    <citation type="journal article" date="2022" name="Microorganisms">
        <title>Assembly and Comparison of Ca. Neoehrlichia mikurensis Genomes.</title>
        <authorList>
            <person name="Azagi T."/>
            <person name="Dirks R.P."/>
            <person name="Yebra-Pimentel E.S."/>
            <person name="Schaap P.J."/>
            <person name="Koehorst J.J."/>
            <person name="Esser H.J."/>
            <person name="Sprong H."/>
        </authorList>
    </citation>
    <scope>NUCLEOTIDE SEQUENCE [LARGE SCALE GENOMIC DNA]</scope>
    <source>
        <strain evidence="3">18-2804</strain>
    </source>
</reference>
<feature type="compositionally biased region" description="Low complexity" evidence="1">
    <location>
        <begin position="136"/>
        <end position="145"/>
    </location>
</feature>
<dbReference type="EMBL" id="CP089285">
    <property type="protein sequence ID" value="UTO56109.1"/>
    <property type="molecule type" value="Genomic_DNA"/>
</dbReference>
<evidence type="ECO:0000313" key="4">
    <source>
        <dbReference type="Proteomes" id="UP001059985"/>
    </source>
</evidence>